<evidence type="ECO:0000313" key="1">
    <source>
        <dbReference type="EMBL" id="MBG2915134.1"/>
    </source>
</evidence>
<name>A0A8I0WSM6_9GAMM</name>
<dbReference type="PANTHER" id="PTHR30619">
    <property type="entry name" value="DNA INTERNALIZATION/COMPETENCE PROTEIN COMEC/REC2"/>
    <property type="match status" value="1"/>
</dbReference>
<organism evidence="1 2">
    <name type="scientific">Proteus terrae subsp. cibarius</name>
    <dbReference type="NCBI Taxonomy" id="626774"/>
    <lineage>
        <taxon>Bacteria</taxon>
        <taxon>Pseudomonadati</taxon>
        <taxon>Pseudomonadota</taxon>
        <taxon>Gammaproteobacteria</taxon>
        <taxon>Enterobacterales</taxon>
        <taxon>Morganellaceae</taxon>
        <taxon>Proteus</taxon>
    </lineage>
</organism>
<dbReference type="RefSeq" id="WP_196563785.1">
    <property type="nucleotide sequence ID" value="NZ_JADSJR010000016.1"/>
</dbReference>
<dbReference type="Proteomes" id="UP000612266">
    <property type="component" value="Unassembled WGS sequence"/>
</dbReference>
<protein>
    <recommendedName>
        <fullName evidence="3">MBL fold metallo-hydrolase</fullName>
    </recommendedName>
</protein>
<comment type="caution">
    <text evidence="1">The sequence shown here is derived from an EMBL/GenBank/DDBJ whole genome shotgun (WGS) entry which is preliminary data.</text>
</comment>
<gene>
    <name evidence="1" type="ORF">I4901_12245</name>
</gene>
<dbReference type="AlphaFoldDB" id="A0A8I0WSM6"/>
<evidence type="ECO:0000313" key="2">
    <source>
        <dbReference type="Proteomes" id="UP000612266"/>
    </source>
</evidence>
<reference evidence="1" key="1">
    <citation type="submission" date="2020-11" db="EMBL/GenBank/DDBJ databases">
        <title>Enhanced detection system for hospital associated transmission using whole genome sequencing surveillance.</title>
        <authorList>
            <person name="Harrison L.H."/>
            <person name="Van Tyne D."/>
            <person name="Marsh J.W."/>
            <person name="Griffith M.P."/>
            <person name="Snyder D.J."/>
            <person name="Cooper V.S."/>
            <person name="Mustapha M."/>
        </authorList>
    </citation>
    <scope>NUCLEOTIDE SEQUENCE</scope>
    <source>
        <strain evidence="1">PR00070</strain>
    </source>
</reference>
<sequence>MLTVFNCGQGDAIKLESDCCVFNSGKPLYIDLGPSSFTCPINSPEIDLLITHSHDDHICGKFNNNNFILDTLYIPAYFPEIYKILKKLLRGQFVKIPTAFQHVELLYEGSTFGKCRHMEVLNPPLDPNDIFSKKNNFEFSLQEVELFLEQNGTSVNDIINQDTPFNNITYPEGYSGEMFVTIAVSMIKQLTRNGNVTIEKAIKRFLEFDANKISVVFKYHEEISGLVYLMTGDADRSVFNRLIKKNCCLKSDVLKVPHHGSIKNLSKRILSKILPSVAIISHNNGKFGKAQDTHPNTGVIDMLKKSGSAVYYTNDVIKNGVLTESAHSGQIVNAATIII</sequence>
<dbReference type="Gene3D" id="3.60.15.10">
    <property type="entry name" value="Ribonuclease Z/Hydroxyacylglutathione hydrolase-like"/>
    <property type="match status" value="1"/>
</dbReference>
<dbReference type="PANTHER" id="PTHR30619:SF1">
    <property type="entry name" value="RECOMBINATION PROTEIN 2"/>
    <property type="match status" value="1"/>
</dbReference>
<dbReference type="EMBL" id="JADSJR010000016">
    <property type="protein sequence ID" value="MBG2915134.1"/>
    <property type="molecule type" value="Genomic_DNA"/>
</dbReference>
<proteinExistence type="predicted"/>
<dbReference type="InterPro" id="IPR052159">
    <property type="entry name" value="Competence_DNA_uptake"/>
</dbReference>
<evidence type="ECO:0008006" key="3">
    <source>
        <dbReference type="Google" id="ProtNLM"/>
    </source>
</evidence>
<dbReference type="InterPro" id="IPR036866">
    <property type="entry name" value="RibonucZ/Hydroxyglut_hydro"/>
</dbReference>
<dbReference type="SUPFAM" id="SSF56281">
    <property type="entry name" value="Metallo-hydrolase/oxidoreductase"/>
    <property type="match status" value="1"/>
</dbReference>
<accession>A0A8I0WSM6</accession>